<reference evidence="5" key="4">
    <citation type="submission" date="2025-09" db="UniProtKB">
        <authorList>
            <consortium name="Ensembl"/>
        </authorList>
    </citation>
    <scope>IDENTIFICATION</scope>
    <source>
        <strain evidence="5">HNI</strain>
    </source>
</reference>
<dbReference type="PROSITE" id="PS51450">
    <property type="entry name" value="LRR"/>
    <property type="match status" value="3"/>
</dbReference>
<accession>A0A3P9KF90</accession>
<dbReference type="InterPro" id="IPR050333">
    <property type="entry name" value="SLRP"/>
</dbReference>
<dbReference type="Pfam" id="PF23744">
    <property type="entry name" value="ARM_LRRK2"/>
    <property type="match status" value="6"/>
</dbReference>
<dbReference type="InterPro" id="IPR016024">
    <property type="entry name" value="ARM-type_fold"/>
</dbReference>
<dbReference type="Ensembl" id="ENSORLT00020003457.1">
    <property type="protein sequence ID" value="ENSORLP00020007100.1"/>
    <property type="gene ID" value="ENSORLG00020008025.1"/>
</dbReference>
<feature type="domain" description="LRRK2 ARM repeat" evidence="3">
    <location>
        <begin position="343"/>
        <end position="434"/>
    </location>
</feature>
<dbReference type="InterPro" id="IPR011989">
    <property type="entry name" value="ARM-like"/>
</dbReference>
<feature type="domain" description="LRRK2 ARM repeat" evidence="3">
    <location>
        <begin position="150"/>
        <end position="239"/>
    </location>
</feature>
<dbReference type="SMART" id="SM00369">
    <property type="entry name" value="LRR_TYP"/>
    <property type="match status" value="7"/>
</dbReference>
<dbReference type="SMART" id="SM00248">
    <property type="entry name" value="ANK"/>
    <property type="match status" value="2"/>
</dbReference>
<dbReference type="Gene3D" id="3.80.10.10">
    <property type="entry name" value="Ribonuclease Inhibitor"/>
    <property type="match status" value="2"/>
</dbReference>
<proteinExistence type="predicted"/>
<dbReference type="InterPro" id="IPR056597">
    <property type="entry name" value="ARM_LRRK2"/>
</dbReference>
<dbReference type="SUPFAM" id="SSF48403">
    <property type="entry name" value="Ankyrin repeat"/>
    <property type="match status" value="1"/>
</dbReference>
<dbReference type="InterPro" id="IPR032675">
    <property type="entry name" value="LRR_dom_sf"/>
</dbReference>
<dbReference type="SUPFAM" id="SSF48371">
    <property type="entry name" value="ARM repeat"/>
    <property type="match status" value="1"/>
</dbReference>
<dbReference type="Gene3D" id="1.25.10.10">
    <property type="entry name" value="Leucine-rich Repeat Variant"/>
    <property type="match status" value="1"/>
</dbReference>
<evidence type="ECO:0000259" key="3">
    <source>
        <dbReference type="Pfam" id="PF23744"/>
    </source>
</evidence>
<dbReference type="PANTHER" id="PTHR45712:SF22">
    <property type="entry name" value="INSULIN-LIKE GROWTH FACTOR-BINDING PROTEIN COMPLEX ACID LABILE SUBUNIT"/>
    <property type="match status" value="1"/>
</dbReference>
<dbReference type="InterPro" id="IPR002110">
    <property type="entry name" value="Ankyrin_rpt"/>
</dbReference>
<feature type="domain" description="LRRK2 ARM repeat" evidence="3">
    <location>
        <begin position="94"/>
        <end position="140"/>
    </location>
</feature>
<sequence>ETFRSMVDQEELEERLKKLLVRLKSPQEDRLMSTLIQIIQDLLSLALEDSVEVKFSFLQVGLSLFCQLIEICPGTLGQLTRPLQAARDWDVLPEEEEDVFSLVVQAMKTFPTSHEVHFHGCGVLQRLLNTGEQTRATETLSLSSHFCFFPASNVEVLMSGGTRCYSAVIAAMDAFPDVEELQEAACCLFRRVCLFLAESYYNILVINGVQRVTVRAVQRFPDNAVLQAAALSCLADLSKNEAACWAIHHLLLHRAPVSQSEDKTPVHRQLMAAMLFHSSSPRVFIAAASALATLVSNNSRMSPLLLSSGLHVNLVDTMKRHLNSAEVSIAAFKLLKLLFRGSYPAIQNSGLRLLSALADCSGAVDLLCQQGAIDTVLHTLQMFPEDREIHYWGLALLNYLVFKKKLSRMILPVLACVVLTSLSQFRQDSEMLLKVDRTNAILKFLLLSYSSLLFSLSVPPKLSLHSKVLNSWLCFPLLLQLWKSVCLALSKMWSNPELHYSMLEKACMDGDTVMAECLIEMGADINKKSKGESLIYQVCERGGPLELVEVLLSHGAHEQHVRRALAVSVKRADSSTVIQLLGRLGLDVNNGALCLGGLKLGRLEAAWLSPLLADRGRSFSLRKGMGLARVIQSFQRSKRLSRLMSDQCLTSGYISDESDDSSFSPVSPEDCLFDNIDPESDGKQLWGSGESSAVLLKERERIRLLDLTGNELDSLSCLAEDSFVQQQLGFLLRLDLCHNNLTEFPSTICQNLRSLTRLDLQGNQLKSLPEGLLALPSLSMLNVSRNCIGPTLSFDPAVTCPALKHLNLSFNKISTFPHQLGCSMQKLEELFLEGNCITELCVPLCLPEIKLLDVSRNSVDNICPDFLSNCCKLEHLNASMNKIGELLLLHRSHMGSAVTTSHFSPALMASFLLSSLRSLDMRANTIDFLPGPSLWASSNIRELIFSQNCIQSLNLSGPVYRWARLEKLHLSDNKLSEVRKSFLT</sequence>
<dbReference type="SMART" id="SM00364">
    <property type="entry name" value="LRR_BAC"/>
    <property type="match status" value="4"/>
</dbReference>
<feature type="domain" description="LRRK2 ARM repeat" evidence="3">
    <location>
        <begin position="58"/>
        <end position="92"/>
    </location>
</feature>
<dbReference type="PANTHER" id="PTHR45712">
    <property type="entry name" value="AGAP008170-PA"/>
    <property type="match status" value="1"/>
</dbReference>
<evidence type="ECO:0000256" key="2">
    <source>
        <dbReference type="ARBA" id="ARBA00022737"/>
    </source>
</evidence>
<dbReference type="InterPro" id="IPR056593">
    <property type="entry name" value="ANK_LRRK2"/>
</dbReference>
<reference evidence="5 6" key="2">
    <citation type="submission" date="2017-04" db="EMBL/GenBank/DDBJ databases">
        <title>CpG methylation of centromeres and impact of large insertions on vertebrate speciation.</title>
        <authorList>
            <person name="Ichikawa K."/>
            <person name="Yoshimura J."/>
            <person name="Morishita S."/>
        </authorList>
    </citation>
    <scope>NUCLEOTIDE SEQUENCE</scope>
    <source>
        <strain evidence="5 6">HNI</strain>
    </source>
</reference>
<feature type="domain" description="LRRK2 ARM repeat" evidence="3">
    <location>
        <begin position="240"/>
        <end position="342"/>
    </location>
</feature>
<evidence type="ECO:0000259" key="4">
    <source>
        <dbReference type="Pfam" id="PF23745"/>
    </source>
</evidence>
<keyword evidence="1" id="KW-0433">Leucine-rich repeat</keyword>
<dbReference type="InterPro" id="IPR036770">
    <property type="entry name" value="Ankyrin_rpt-contain_sf"/>
</dbReference>
<evidence type="ECO:0000313" key="6">
    <source>
        <dbReference type="Proteomes" id="UP000265180"/>
    </source>
</evidence>
<protein>
    <submittedName>
        <fullName evidence="5">Uncharacterized protein</fullName>
    </submittedName>
</protein>
<dbReference type="Pfam" id="PF13855">
    <property type="entry name" value="LRR_8"/>
    <property type="match status" value="1"/>
</dbReference>
<organism evidence="5 6">
    <name type="scientific">Oryzias latipes</name>
    <name type="common">Japanese rice fish</name>
    <name type="synonym">Japanese killifish</name>
    <dbReference type="NCBI Taxonomy" id="8090"/>
    <lineage>
        <taxon>Eukaryota</taxon>
        <taxon>Metazoa</taxon>
        <taxon>Chordata</taxon>
        <taxon>Craniata</taxon>
        <taxon>Vertebrata</taxon>
        <taxon>Euteleostomi</taxon>
        <taxon>Actinopterygii</taxon>
        <taxon>Neopterygii</taxon>
        <taxon>Teleostei</taxon>
        <taxon>Neoteleostei</taxon>
        <taxon>Acanthomorphata</taxon>
        <taxon>Ovalentaria</taxon>
        <taxon>Atherinomorphae</taxon>
        <taxon>Beloniformes</taxon>
        <taxon>Adrianichthyidae</taxon>
        <taxon>Oryziinae</taxon>
        <taxon>Oryzias</taxon>
    </lineage>
</organism>
<feature type="domain" description="LRRK2 ANK repeat" evidence="4">
    <location>
        <begin position="480"/>
        <end position="598"/>
    </location>
</feature>
<evidence type="ECO:0000256" key="1">
    <source>
        <dbReference type="ARBA" id="ARBA00022614"/>
    </source>
</evidence>
<dbReference type="SUPFAM" id="SSF52058">
    <property type="entry name" value="L domain-like"/>
    <property type="match status" value="1"/>
</dbReference>
<reference key="1">
    <citation type="journal article" date="2007" name="Nature">
        <title>The medaka draft genome and insights into vertebrate genome evolution.</title>
        <authorList>
            <person name="Kasahara M."/>
            <person name="Naruse K."/>
            <person name="Sasaki S."/>
            <person name="Nakatani Y."/>
            <person name="Qu W."/>
            <person name="Ahsan B."/>
            <person name="Yamada T."/>
            <person name="Nagayasu Y."/>
            <person name="Doi K."/>
            <person name="Kasai Y."/>
            <person name="Jindo T."/>
            <person name="Kobayashi D."/>
            <person name="Shimada A."/>
            <person name="Toyoda A."/>
            <person name="Kuroki Y."/>
            <person name="Fujiyama A."/>
            <person name="Sasaki T."/>
            <person name="Shimizu A."/>
            <person name="Asakawa S."/>
            <person name="Shimizu N."/>
            <person name="Hashimoto S."/>
            <person name="Yang J."/>
            <person name="Lee Y."/>
            <person name="Matsushima K."/>
            <person name="Sugano S."/>
            <person name="Sakaizumi M."/>
            <person name="Narita T."/>
            <person name="Ohishi K."/>
            <person name="Haga S."/>
            <person name="Ohta F."/>
            <person name="Nomoto H."/>
            <person name="Nogata K."/>
            <person name="Morishita T."/>
            <person name="Endo T."/>
            <person name="Shin-I T."/>
            <person name="Takeda H."/>
            <person name="Morishita S."/>
            <person name="Kohara Y."/>
        </authorList>
    </citation>
    <scope>NUCLEOTIDE SEQUENCE [LARGE SCALE GENOMIC DNA]</scope>
    <source>
        <strain>Hd-rR</strain>
    </source>
</reference>
<dbReference type="InterPro" id="IPR003591">
    <property type="entry name" value="Leu-rich_rpt_typical-subtyp"/>
</dbReference>
<dbReference type="Gene3D" id="1.25.40.20">
    <property type="entry name" value="Ankyrin repeat-containing domain"/>
    <property type="match status" value="1"/>
</dbReference>
<reference evidence="5" key="3">
    <citation type="submission" date="2025-08" db="UniProtKB">
        <authorList>
            <consortium name="Ensembl"/>
        </authorList>
    </citation>
    <scope>IDENTIFICATION</scope>
    <source>
        <strain evidence="5">HNI</strain>
    </source>
</reference>
<dbReference type="AlphaFoldDB" id="A0A3P9KF90"/>
<keyword evidence="2" id="KW-0677">Repeat</keyword>
<dbReference type="InterPro" id="IPR001611">
    <property type="entry name" value="Leu-rich_rpt"/>
</dbReference>
<feature type="domain" description="LRRK2 ARM repeat" evidence="3">
    <location>
        <begin position="17"/>
        <end position="53"/>
    </location>
</feature>
<name>A0A3P9KF90_ORYLA</name>
<dbReference type="Pfam" id="PF23745">
    <property type="entry name" value="ANK_LRRK2"/>
    <property type="match status" value="1"/>
</dbReference>
<dbReference type="Pfam" id="PF00560">
    <property type="entry name" value="LRR_1"/>
    <property type="match status" value="1"/>
</dbReference>
<dbReference type="Proteomes" id="UP000265180">
    <property type="component" value="Chromosome 6"/>
</dbReference>
<evidence type="ECO:0000313" key="5">
    <source>
        <dbReference type="Ensembl" id="ENSORLP00020007100.1"/>
    </source>
</evidence>